<reference evidence="1" key="2">
    <citation type="submission" date="2025-09" db="UniProtKB">
        <authorList>
            <consortium name="Ensembl"/>
        </authorList>
    </citation>
    <scope>IDENTIFICATION</scope>
</reference>
<keyword evidence="2" id="KW-1185">Reference proteome</keyword>
<organism evidence="1 2">
    <name type="scientific">Nothoprocta perdicaria</name>
    <name type="common">Chilean tinamou</name>
    <name type="synonym">Crypturus perdicarius</name>
    <dbReference type="NCBI Taxonomy" id="30464"/>
    <lineage>
        <taxon>Eukaryota</taxon>
        <taxon>Metazoa</taxon>
        <taxon>Chordata</taxon>
        <taxon>Craniata</taxon>
        <taxon>Vertebrata</taxon>
        <taxon>Euteleostomi</taxon>
        <taxon>Archelosauria</taxon>
        <taxon>Archosauria</taxon>
        <taxon>Dinosauria</taxon>
        <taxon>Saurischia</taxon>
        <taxon>Theropoda</taxon>
        <taxon>Coelurosauria</taxon>
        <taxon>Aves</taxon>
        <taxon>Palaeognathae</taxon>
        <taxon>Tinamiformes</taxon>
        <taxon>Tinamidae</taxon>
        <taxon>Nothoprocta</taxon>
    </lineage>
</organism>
<dbReference type="Ensembl" id="ENSNPET00000019454.1">
    <property type="protein sequence ID" value="ENSNPEP00000018967.1"/>
    <property type="gene ID" value="ENSNPEG00000014139.1"/>
</dbReference>
<reference evidence="1" key="1">
    <citation type="submission" date="2025-08" db="UniProtKB">
        <authorList>
            <consortium name="Ensembl"/>
        </authorList>
    </citation>
    <scope>IDENTIFICATION</scope>
</reference>
<dbReference type="PANTHER" id="PTHR47362">
    <property type="entry name" value="ACYL-COENZYME A THIOESTERASE THEM5"/>
    <property type="match status" value="1"/>
</dbReference>
<dbReference type="Gene3D" id="3.10.129.10">
    <property type="entry name" value="Hotdog Thioesterase"/>
    <property type="match status" value="1"/>
</dbReference>
<dbReference type="Proteomes" id="UP000694420">
    <property type="component" value="Unplaced"/>
</dbReference>
<evidence type="ECO:0000313" key="2">
    <source>
        <dbReference type="Proteomes" id="UP000694420"/>
    </source>
</evidence>
<accession>A0A8C6ZUJ9</accession>
<dbReference type="AlphaFoldDB" id="A0A8C6ZUJ9"/>
<proteinExistence type="predicted"/>
<sequence>MRFLFPCPSRQALCARGGRPKDYALPNGSWSAAMLALYRRFLAMTDTGPWKRIPSYSNVLDHLPGKRPPLHAFGSAWSSALS</sequence>
<dbReference type="GO" id="GO:0035336">
    <property type="term" value="P:long-chain fatty-acyl-CoA metabolic process"/>
    <property type="evidence" value="ECO:0007669"/>
    <property type="project" value="TreeGrafter"/>
</dbReference>
<dbReference type="GO" id="GO:0005759">
    <property type="term" value="C:mitochondrial matrix"/>
    <property type="evidence" value="ECO:0007669"/>
    <property type="project" value="TreeGrafter"/>
</dbReference>
<evidence type="ECO:0000313" key="1">
    <source>
        <dbReference type="Ensembl" id="ENSNPEP00000018967.1"/>
    </source>
</evidence>
<name>A0A8C6ZUJ9_NOTPE</name>
<dbReference type="GO" id="GO:0052816">
    <property type="term" value="F:long-chain fatty acyl-CoA hydrolase activity"/>
    <property type="evidence" value="ECO:0007669"/>
    <property type="project" value="TreeGrafter"/>
</dbReference>
<protein>
    <submittedName>
        <fullName evidence="1">Uncharacterized protein</fullName>
    </submittedName>
</protein>
<dbReference type="PANTHER" id="PTHR47362:SF1">
    <property type="entry name" value="ACYL-COENZYME A THIOESTERASE THEM5"/>
    <property type="match status" value="1"/>
</dbReference>
<dbReference type="GO" id="GO:0035965">
    <property type="term" value="P:cardiolipin acyl-chain remodeling"/>
    <property type="evidence" value="ECO:0007669"/>
    <property type="project" value="TreeGrafter"/>
</dbReference>